<protein>
    <submittedName>
        <fullName evidence="2">DUF427 domain-containing protein</fullName>
    </submittedName>
</protein>
<dbReference type="Pfam" id="PF04248">
    <property type="entry name" value="NTP_transf_9"/>
    <property type="match status" value="1"/>
</dbReference>
<name>A0ABV7M0Y8_9GAMM</name>
<comment type="caution">
    <text evidence="2">The sequence shown here is derived from an EMBL/GenBank/DDBJ whole genome shotgun (WGS) entry which is preliminary data.</text>
</comment>
<dbReference type="InterPro" id="IPR007361">
    <property type="entry name" value="DUF427"/>
</dbReference>
<gene>
    <name evidence="2" type="ORF">ACFOEI_08860</name>
</gene>
<dbReference type="EMBL" id="JBHRUH010000015">
    <property type="protein sequence ID" value="MFC3292180.1"/>
    <property type="molecule type" value="Genomic_DNA"/>
</dbReference>
<dbReference type="PANTHER" id="PTHR34310">
    <property type="entry name" value="DUF427 DOMAIN PROTEIN (AFU_ORTHOLOGUE AFUA_3G02220)"/>
    <property type="match status" value="1"/>
</dbReference>
<dbReference type="PANTHER" id="PTHR34310:SF9">
    <property type="entry name" value="BLR5716 PROTEIN"/>
    <property type="match status" value="1"/>
</dbReference>
<feature type="domain" description="DUF427" evidence="1">
    <location>
        <begin position="18"/>
        <end position="108"/>
    </location>
</feature>
<dbReference type="Proteomes" id="UP001595640">
    <property type="component" value="Unassembled WGS sequence"/>
</dbReference>
<evidence type="ECO:0000313" key="2">
    <source>
        <dbReference type="EMBL" id="MFC3292180.1"/>
    </source>
</evidence>
<sequence length="119" mass="13712">MIHDPTDRISLHLHYRRVRVWAGDTLIADTRSAIELRETGYPPRQYLPREDVDMSYLNRTDTATHCPFKGDANYYAISLYNETLADAAWSYEAPFAALMDIRGRLSFDTAKVVERIGDE</sequence>
<reference evidence="3" key="1">
    <citation type="journal article" date="2019" name="Int. J. Syst. Evol. Microbiol.">
        <title>The Global Catalogue of Microorganisms (GCM) 10K type strain sequencing project: providing services to taxonomists for standard genome sequencing and annotation.</title>
        <authorList>
            <consortium name="The Broad Institute Genomics Platform"/>
            <consortium name="The Broad Institute Genome Sequencing Center for Infectious Disease"/>
            <person name="Wu L."/>
            <person name="Ma J."/>
        </authorList>
    </citation>
    <scope>NUCLEOTIDE SEQUENCE [LARGE SCALE GENOMIC DNA]</scope>
    <source>
        <strain evidence="3">KCTC 12847</strain>
    </source>
</reference>
<dbReference type="RefSeq" id="WP_019019371.1">
    <property type="nucleotide sequence ID" value="NZ_BMXD01000002.1"/>
</dbReference>
<keyword evidence="3" id="KW-1185">Reference proteome</keyword>
<evidence type="ECO:0000259" key="1">
    <source>
        <dbReference type="Pfam" id="PF04248"/>
    </source>
</evidence>
<organism evidence="2 3">
    <name type="scientific">Modicisalibacter luteus</name>
    <dbReference type="NCBI Taxonomy" id="453962"/>
    <lineage>
        <taxon>Bacteria</taxon>
        <taxon>Pseudomonadati</taxon>
        <taxon>Pseudomonadota</taxon>
        <taxon>Gammaproteobacteria</taxon>
        <taxon>Oceanospirillales</taxon>
        <taxon>Halomonadaceae</taxon>
        <taxon>Modicisalibacter</taxon>
    </lineage>
</organism>
<dbReference type="InterPro" id="IPR038694">
    <property type="entry name" value="DUF427_sf"/>
</dbReference>
<evidence type="ECO:0000313" key="3">
    <source>
        <dbReference type="Proteomes" id="UP001595640"/>
    </source>
</evidence>
<proteinExistence type="predicted"/>
<accession>A0ABV7M0Y8</accession>
<dbReference type="Gene3D" id="2.170.150.40">
    <property type="entry name" value="Domain of unknown function (DUF427)"/>
    <property type="match status" value="1"/>
</dbReference>